<gene>
    <name evidence="1" type="ORF">G7Y89_g9342</name>
</gene>
<dbReference type="Proteomes" id="UP000566819">
    <property type="component" value="Unassembled WGS sequence"/>
</dbReference>
<protein>
    <submittedName>
        <fullName evidence="1">Uncharacterized protein</fullName>
    </submittedName>
</protein>
<evidence type="ECO:0000313" key="1">
    <source>
        <dbReference type="EMBL" id="KAF4628805.1"/>
    </source>
</evidence>
<keyword evidence="2" id="KW-1185">Reference proteome</keyword>
<sequence>MIDGTNLSHPPVSSDKGRLLLPSKHNSSWSENTQLPSRFASAWEYAMKKLAPVMDQTWIVLSKCMDDKLLEWVQEGDKNGIPAKWLGRSWRRELQFYFNFWDPSSLLCPQFPVYGEPRALNLVSLGEDSDGDFEDDY</sequence>
<dbReference type="EMBL" id="JAAMPI010000759">
    <property type="protein sequence ID" value="KAF4628805.1"/>
    <property type="molecule type" value="Genomic_DNA"/>
</dbReference>
<comment type="caution">
    <text evidence="1">The sequence shown here is derived from an EMBL/GenBank/DDBJ whole genome shotgun (WGS) entry which is preliminary data.</text>
</comment>
<accession>A0A8H4REU6</accession>
<organism evidence="1 2">
    <name type="scientific">Cudoniella acicularis</name>
    <dbReference type="NCBI Taxonomy" id="354080"/>
    <lineage>
        <taxon>Eukaryota</taxon>
        <taxon>Fungi</taxon>
        <taxon>Dikarya</taxon>
        <taxon>Ascomycota</taxon>
        <taxon>Pezizomycotina</taxon>
        <taxon>Leotiomycetes</taxon>
        <taxon>Helotiales</taxon>
        <taxon>Tricladiaceae</taxon>
        <taxon>Cudoniella</taxon>
    </lineage>
</organism>
<name>A0A8H4REU6_9HELO</name>
<reference evidence="1 2" key="1">
    <citation type="submission" date="2020-03" db="EMBL/GenBank/DDBJ databases">
        <title>Draft Genome Sequence of Cudoniella acicularis.</title>
        <authorList>
            <person name="Buettner E."/>
            <person name="Kellner H."/>
        </authorList>
    </citation>
    <scope>NUCLEOTIDE SEQUENCE [LARGE SCALE GENOMIC DNA]</scope>
    <source>
        <strain evidence="1 2">DSM 108380</strain>
    </source>
</reference>
<evidence type="ECO:0000313" key="2">
    <source>
        <dbReference type="Proteomes" id="UP000566819"/>
    </source>
</evidence>
<dbReference type="AlphaFoldDB" id="A0A8H4REU6"/>
<proteinExistence type="predicted"/>